<reference evidence="1 2" key="1">
    <citation type="submission" date="2018-05" db="EMBL/GenBank/DDBJ databases">
        <title>Genomic Encyclopedia of Type Strains, Phase IV (KMG-IV): sequencing the most valuable type-strain genomes for metagenomic binning, comparative biology and taxonomic classification.</title>
        <authorList>
            <person name="Goeker M."/>
        </authorList>
    </citation>
    <scope>NUCLEOTIDE SEQUENCE [LARGE SCALE GENOMIC DNA]</scope>
    <source>
        <strain evidence="1 2">DSM 28816</strain>
    </source>
</reference>
<accession>A0A318EJ45</accession>
<comment type="caution">
    <text evidence="1">The sequence shown here is derived from an EMBL/GenBank/DDBJ whole genome shotgun (WGS) entry which is preliminary data.</text>
</comment>
<organism evidence="1 2">
    <name type="scientific">Lachnotalea glycerini</name>
    <dbReference type="NCBI Taxonomy" id="1763509"/>
    <lineage>
        <taxon>Bacteria</taxon>
        <taxon>Bacillati</taxon>
        <taxon>Bacillota</taxon>
        <taxon>Clostridia</taxon>
        <taxon>Lachnospirales</taxon>
        <taxon>Lachnospiraceae</taxon>
        <taxon>Lachnotalea</taxon>
    </lineage>
</organism>
<protein>
    <submittedName>
        <fullName evidence="1">Tail protein P2 I</fullName>
    </submittedName>
</protein>
<dbReference type="InterPro" id="IPR006521">
    <property type="entry name" value="Tail_protein_I"/>
</dbReference>
<sequence length="190" mass="21705">MINLYDSQITDILPDNLKKNADNIAISYALSNQIKKALEYSKNTCVYACIDQLPHEILDLLALEFRTQYYNQNLSIDVKRILIKNTLPWYERAGTPSAVEELTAAVFGYGKEAEWYEYGGKPGYFKIQATNQSINGKQQKEFLKMLDNIKRKSAWLDSIEIITDGEAKIHIFYATVDTSFEFSKPVRIGG</sequence>
<name>A0A318EJ45_9FIRM</name>
<dbReference type="AlphaFoldDB" id="A0A318EJ45"/>
<dbReference type="Pfam" id="PF09684">
    <property type="entry name" value="Tail_P2_I"/>
    <property type="match status" value="1"/>
</dbReference>
<evidence type="ECO:0000313" key="1">
    <source>
        <dbReference type="EMBL" id="PXV87371.1"/>
    </source>
</evidence>
<dbReference type="EMBL" id="QICS01000010">
    <property type="protein sequence ID" value="PXV87371.1"/>
    <property type="molecule type" value="Genomic_DNA"/>
</dbReference>
<evidence type="ECO:0000313" key="2">
    <source>
        <dbReference type="Proteomes" id="UP000247523"/>
    </source>
</evidence>
<dbReference type="Proteomes" id="UP000247523">
    <property type="component" value="Unassembled WGS sequence"/>
</dbReference>
<dbReference type="RefSeq" id="WP_170123035.1">
    <property type="nucleotide sequence ID" value="NZ_QICS01000010.1"/>
</dbReference>
<proteinExistence type="predicted"/>
<gene>
    <name evidence="1" type="ORF">C8E03_110132</name>
</gene>